<dbReference type="EMBL" id="FNHG01000004">
    <property type="protein sequence ID" value="SDM04571.1"/>
    <property type="molecule type" value="Genomic_DNA"/>
</dbReference>
<dbReference type="GO" id="GO:0016987">
    <property type="term" value="F:sigma factor activity"/>
    <property type="evidence" value="ECO:0007669"/>
    <property type="project" value="UniProtKB-KW"/>
</dbReference>
<accession>A0A1G9Q1F4</accession>
<name>A0A1G9Q1F4_9PROT</name>
<dbReference type="Pfam" id="PF04542">
    <property type="entry name" value="Sigma70_r2"/>
    <property type="match status" value="1"/>
</dbReference>
<dbReference type="STRING" id="144026.SAMN04488568_104115"/>
<feature type="domain" description="RNA polymerase sigma-70 region 2" evidence="6">
    <location>
        <begin position="66"/>
        <end position="133"/>
    </location>
</feature>
<proteinExistence type="inferred from homology"/>
<dbReference type="InterPro" id="IPR014284">
    <property type="entry name" value="RNA_pol_sigma-70_dom"/>
</dbReference>
<dbReference type="Pfam" id="PF08281">
    <property type="entry name" value="Sigma70_r4_2"/>
    <property type="match status" value="1"/>
</dbReference>
<dbReference type="SUPFAM" id="SSF88659">
    <property type="entry name" value="Sigma3 and sigma4 domains of RNA polymerase sigma factors"/>
    <property type="match status" value="1"/>
</dbReference>
<evidence type="ECO:0000313" key="8">
    <source>
        <dbReference type="EMBL" id="SDM04571.1"/>
    </source>
</evidence>
<dbReference type="SUPFAM" id="SSF88946">
    <property type="entry name" value="Sigma2 domain of RNA polymerase sigma factors"/>
    <property type="match status" value="1"/>
</dbReference>
<dbReference type="GO" id="GO:0003677">
    <property type="term" value="F:DNA binding"/>
    <property type="evidence" value="ECO:0007669"/>
    <property type="project" value="UniProtKB-KW"/>
</dbReference>
<feature type="domain" description="RNA polymerase sigma factor 70 region 4 type 2" evidence="7">
    <location>
        <begin position="162"/>
        <end position="213"/>
    </location>
</feature>
<evidence type="ECO:0000256" key="3">
    <source>
        <dbReference type="ARBA" id="ARBA00023082"/>
    </source>
</evidence>
<dbReference type="Gene3D" id="1.10.10.10">
    <property type="entry name" value="Winged helix-like DNA-binding domain superfamily/Winged helix DNA-binding domain"/>
    <property type="match status" value="1"/>
</dbReference>
<dbReference type="InterPro" id="IPR013249">
    <property type="entry name" value="RNA_pol_sigma70_r4_t2"/>
</dbReference>
<keyword evidence="4" id="KW-0238">DNA-binding</keyword>
<dbReference type="AlphaFoldDB" id="A0A1G9Q1F4"/>
<dbReference type="InterPro" id="IPR007627">
    <property type="entry name" value="RNA_pol_sigma70_r2"/>
</dbReference>
<keyword evidence="3" id="KW-0731">Sigma factor</keyword>
<dbReference type="PANTHER" id="PTHR43133">
    <property type="entry name" value="RNA POLYMERASE ECF-TYPE SIGMA FACTO"/>
    <property type="match status" value="1"/>
</dbReference>
<evidence type="ECO:0000256" key="5">
    <source>
        <dbReference type="ARBA" id="ARBA00023163"/>
    </source>
</evidence>
<organism evidence="8 9">
    <name type="scientific">Maricaulis salignorans</name>
    <dbReference type="NCBI Taxonomy" id="144026"/>
    <lineage>
        <taxon>Bacteria</taxon>
        <taxon>Pseudomonadati</taxon>
        <taxon>Pseudomonadota</taxon>
        <taxon>Alphaproteobacteria</taxon>
        <taxon>Maricaulales</taxon>
        <taxon>Maricaulaceae</taxon>
        <taxon>Maricaulis</taxon>
    </lineage>
</organism>
<evidence type="ECO:0000256" key="4">
    <source>
        <dbReference type="ARBA" id="ARBA00023125"/>
    </source>
</evidence>
<reference evidence="8 9" key="1">
    <citation type="submission" date="2016-10" db="EMBL/GenBank/DDBJ databases">
        <authorList>
            <person name="de Groot N.N."/>
        </authorList>
    </citation>
    <scope>NUCLEOTIDE SEQUENCE [LARGE SCALE GENOMIC DNA]</scope>
    <source>
        <strain evidence="8 9">DSM 16077</strain>
    </source>
</reference>
<comment type="similarity">
    <text evidence="1">Belongs to the sigma-70 factor family. ECF subfamily.</text>
</comment>
<dbReference type="PANTHER" id="PTHR43133:SF8">
    <property type="entry name" value="RNA POLYMERASE SIGMA FACTOR HI_1459-RELATED"/>
    <property type="match status" value="1"/>
</dbReference>
<dbReference type="InterPro" id="IPR013324">
    <property type="entry name" value="RNA_pol_sigma_r3/r4-like"/>
</dbReference>
<evidence type="ECO:0000259" key="6">
    <source>
        <dbReference type="Pfam" id="PF04542"/>
    </source>
</evidence>
<dbReference type="Proteomes" id="UP000199759">
    <property type="component" value="Unassembled WGS sequence"/>
</dbReference>
<keyword evidence="5" id="KW-0804">Transcription</keyword>
<dbReference type="CDD" id="cd06171">
    <property type="entry name" value="Sigma70_r4"/>
    <property type="match status" value="1"/>
</dbReference>
<dbReference type="InterPro" id="IPR039425">
    <property type="entry name" value="RNA_pol_sigma-70-like"/>
</dbReference>
<evidence type="ECO:0000259" key="7">
    <source>
        <dbReference type="Pfam" id="PF08281"/>
    </source>
</evidence>
<keyword evidence="2" id="KW-0805">Transcription regulation</keyword>
<dbReference type="InterPro" id="IPR036388">
    <property type="entry name" value="WH-like_DNA-bd_sf"/>
</dbReference>
<keyword evidence="9" id="KW-1185">Reference proteome</keyword>
<dbReference type="GO" id="GO:0006352">
    <property type="term" value="P:DNA-templated transcription initiation"/>
    <property type="evidence" value="ECO:0007669"/>
    <property type="project" value="InterPro"/>
</dbReference>
<dbReference type="NCBIfam" id="NF004113">
    <property type="entry name" value="PRK05602.1"/>
    <property type="match status" value="1"/>
</dbReference>
<sequence>MIAVAGGVTSAFAMFDGYGMANEPRIANDPAVFRARNMATDMTAGETDEALMARIADGDRAAAGELMNRRLPRIIGLATRMLNDAAAAEDVAQETFIRVWKAAANWQPGRAQVSTWMSRIAINLCHDRRRKHREALPETLPDRRDPGLDQEGRVVRAETENRIAEAMVQLPERQRQAMELVHFQELSNIDAADILSVSVDALESLLARGRRNLRSILIGEAEDLMSGYRAPQPSQTGTEP</sequence>
<dbReference type="NCBIfam" id="TIGR02937">
    <property type="entry name" value="sigma70-ECF"/>
    <property type="match status" value="1"/>
</dbReference>
<evidence type="ECO:0000313" key="9">
    <source>
        <dbReference type="Proteomes" id="UP000199759"/>
    </source>
</evidence>
<protein>
    <submittedName>
        <fullName evidence="8">RNA polymerase sigma-70 factor, ECF subfamily</fullName>
    </submittedName>
</protein>
<dbReference type="Gene3D" id="1.10.1740.10">
    <property type="match status" value="1"/>
</dbReference>
<evidence type="ECO:0000256" key="1">
    <source>
        <dbReference type="ARBA" id="ARBA00010641"/>
    </source>
</evidence>
<gene>
    <name evidence="8" type="ORF">SAMN04488568_104115</name>
</gene>
<dbReference type="InterPro" id="IPR013325">
    <property type="entry name" value="RNA_pol_sigma_r2"/>
</dbReference>
<evidence type="ECO:0000256" key="2">
    <source>
        <dbReference type="ARBA" id="ARBA00023015"/>
    </source>
</evidence>